<accession>A0A9P4W6A8</accession>
<gene>
    <name evidence="1" type="ORF">E8E13_003864</name>
</gene>
<reference evidence="1" key="1">
    <citation type="submission" date="2019-04" db="EMBL/GenBank/DDBJ databases">
        <title>Sequencing of skin fungus with MAO and IRED activity.</title>
        <authorList>
            <person name="Marsaioli A.J."/>
            <person name="Bonatto J.M.C."/>
            <person name="Reis Junior O."/>
        </authorList>
    </citation>
    <scope>NUCLEOTIDE SEQUENCE</scope>
    <source>
        <strain evidence="1">30M1</strain>
    </source>
</reference>
<dbReference type="InterPro" id="IPR038883">
    <property type="entry name" value="AN11006-like"/>
</dbReference>
<dbReference type="PANTHER" id="PTHR42085">
    <property type="entry name" value="F-BOX DOMAIN-CONTAINING PROTEIN"/>
    <property type="match status" value="1"/>
</dbReference>
<keyword evidence="2" id="KW-1185">Reference proteome</keyword>
<protein>
    <submittedName>
        <fullName evidence="1">Uncharacterized protein</fullName>
    </submittedName>
</protein>
<dbReference type="EMBL" id="SWKU01000012">
    <property type="protein sequence ID" value="KAF3001834.1"/>
    <property type="molecule type" value="Genomic_DNA"/>
</dbReference>
<evidence type="ECO:0000313" key="1">
    <source>
        <dbReference type="EMBL" id="KAF3001834.1"/>
    </source>
</evidence>
<name>A0A9P4W6A8_CURKU</name>
<dbReference type="PANTHER" id="PTHR42085:SF1">
    <property type="entry name" value="F-BOX DOMAIN-CONTAINING PROTEIN"/>
    <property type="match status" value="1"/>
</dbReference>
<evidence type="ECO:0000313" key="2">
    <source>
        <dbReference type="Proteomes" id="UP000801428"/>
    </source>
</evidence>
<proteinExistence type="predicted"/>
<dbReference type="AlphaFoldDB" id="A0A9P4W6A8"/>
<comment type="caution">
    <text evidence="1">The sequence shown here is derived from an EMBL/GenBank/DDBJ whole genome shotgun (WGS) entry which is preliminary data.</text>
</comment>
<dbReference type="OrthoDB" id="4133832at2759"/>
<sequence>MAAHQKQRARLYEQIGKVEAEELESLAQQKESDNTQHSRLLDLPGELRNRIYHYVLAFPPWRDHEGPGPHLHKRGYRNLMRTNRQIRNEVQSYTRTHMFAFGDIAVEASKLDCFVKCCKNRNVGYIHRLTIDVDDFEYMFPNEAEYIARYVKLLCQDIRLAIVHVDGVQDWRLLQGRNKVILNSSYPPQDLVVDEKRISKALEQIVKPEHVGQKIHVYGHVACRVTRNDQAELDRLWDLMWPQEINESPNE</sequence>
<organism evidence="1 2">
    <name type="scientific">Curvularia kusanoi</name>
    <name type="common">Cochliobolus kusanoi</name>
    <dbReference type="NCBI Taxonomy" id="90978"/>
    <lineage>
        <taxon>Eukaryota</taxon>
        <taxon>Fungi</taxon>
        <taxon>Dikarya</taxon>
        <taxon>Ascomycota</taxon>
        <taxon>Pezizomycotina</taxon>
        <taxon>Dothideomycetes</taxon>
        <taxon>Pleosporomycetidae</taxon>
        <taxon>Pleosporales</taxon>
        <taxon>Pleosporineae</taxon>
        <taxon>Pleosporaceae</taxon>
        <taxon>Curvularia</taxon>
    </lineage>
</organism>
<dbReference type="Proteomes" id="UP000801428">
    <property type="component" value="Unassembled WGS sequence"/>
</dbReference>